<sequence>MFVCARIKFHTAYAGQIVAVFTEEQAVKQLLDRLFGGRFARTHHTVNRNTRRLPAGSLIRAQGIGNISTLIQLIDVKGRNFFYAVNIKFGQQLFCNFIIGRSQYLAGFRINQIGSQCFAQQAFLFYIQTGQACIGNITDIFAVMRLPLATNTLPSLSKISTLAVSPFRRPATKSV</sequence>
<name>A0A379B0N3_NEIGO</name>
<dbReference type="EMBL" id="UGRI01000002">
    <property type="protein sequence ID" value="SUB32091.1"/>
    <property type="molecule type" value="Genomic_DNA"/>
</dbReference>
<protein>
    <submittedName>
        <fullName evidence="1">Uncharacterized protein</fullName>
    </submittedName>
</protein>
<dbReference type="AlphaFoldDB" id="A0A379B0N3"/>
<proteinExistence type="predicted"/>
<accession>A0A379B0N3</accession>
<evidence type="ECO:0000313" key="1">
    <source>
        <dbReference type="EMBL" id="SUB32091.1"/>
    </source>
</evidence>
<gene>
    <name evidence="1" type="ORF">NCTC11421_03521</name>
</gene>
<organism evidence="1">
    <name type="scientific">Neisseria gonorrhoeae</name>
    <dbReference type="NCBI Taxonomy" id="485"/>
    <lineage>
        <taxon>Bacteria</taxon>
        <taxon>Pseudomonadati</taxon>
        <taxon>Pseudomonadota</taxon>
        <taxon>Betaproteobacteria</taxon>
        <taxon>Neisseriales</taxon>
        <taxon>Neisseriaceae</taxon>
        <taxon>Neisseria</taxon>
    </lineage>
</organism>
<reference evidence="1" key="1">
    <citation type="submission" date="2018-06" db="EMBL/GenBank/DDBJ databases">
        <authorList>
            <consortium name="Pathogen Informatics"/>
            <person name="Doyle S."/>
        </authorList>
    </citation>
    <scope>NUCLEOTIDE SEQUENCE [LARGE SCALE GENOMIC DNA]</scope>
    <source>
        <strain evidence="1">NCTC11421</strain>
    </source>
</reference>